<organism evidence="2 3">
    <name type="scientific">Cytobacillus solani</name>
    <dbReference type="NCBI Taxonomy" id="1637975"/>
    <lineage>
        <taxon>Bacteria</taxon>
        <taxon>Bacillati</taxon>
        <taxon>Bacillota</taxon>
        <taxon>Bacilli</taxon>
        <taxon>Bacillales</taxon>
        <taxon>Bacillaceae</taxon>
        <taxon>Cytobacillus</taxon>
    </lineage>
</organism>
<keyword evidence="3" id="KW-1185">Reference proteome</keyword>
<accession>A0A0Q3VHQ8</accession>
<dbReference type="STRING" id="1637975.AN957_16005"/>
<proteinExistence type="predicted"/>
<dbReference type="Proteomes" id="UP000050996">
    <property type="component" value="Unassembled WGS sequence"/>
</dbReference>
<dbReference type="Pfam" id="PF00583">
    <property type="entry name" value="Acetyltransf_1"/>
    <property type="match status" value="1"/>
</dbReference>
<feature type="domain" description="N-acetyltransferase" evidence="1">
    <location>
        <begin position="1"/>
        <end position="165"/>
    </location>
</feature>
<dbReference type="Gene3D" id="3.40.630.30">
    <property type="match status" value="1"/>
</dbReference>
<dbReference type="InterPro" id="IPR000182">
    <property type="entry name" value="GNAT_dom"/>
</dbReference>
<dbReference type="CDD" id="cd04301">
    <property type="entry name" value="NAT_SF"/>
    <property type="match status" value="1"/>
</dbReference>
<dbReference type="PANTHER" id="PTHR43415:SF3">
    <property type="entry name" value="GNAT-FAMILY ACETYLTRANSFERASE"/>
    <property type="match status" value="1"/>
</dbReference>
<comment type="caution">
    <text evidence="2">The sequence shown here is derived from an EMBL/GenBank/DDBJ whole genome shotgun (WGS) entry which is preliminary data.</text>
</comment>
<dbReference type="EMBL" id="LJIX01000006">
    <property type="protein sequence ID" value="KQL19919.1"/>
    <property type="molecule type" value="Genomic_DNA"/>
</dbReference>
<sequence length="165" mass="18942">MLIRNIRPNDSEKFVKLVKAVENESNFMLFEPGERMMEPGQQKRRIEAMEKEGNSTIILAEDNNDLIGYLIAIGGSARRKRHSAYLVIGILKEYRGLGIGTKLFKNLEEWAHEHHIHRLELTVIANNEAGLGLYKKIGFVSEGIKKHSLLINDNYVDEYYMAKLL</sequence>
<dbReference type="SUPFAM" id="SSF55729">
    <property type="entry name" value="Acyl-CoA N-acyltransferases (Nat)"/>
    <property type="match status" value="1"/>
</dbReference>
<evidence type="ECO:0000313" key="3">
    <source>
        <dbReference type="Proteomes" id="UP000050996"/>
    </source>
</evidence>
<evidence type="ECO:0000313" key="2">
    <source>
        <dbReference type="EMBL" id="KQL19919.1"/>
    </source>
</evidence>
<dbReference type="GO" id="GO:0016747">
    <property type="term" value="F:acyltransferase activity, transferring groups other than amino-acyl groups"/>
    <property type="evidence" value="ECO:0007669"/>
    <property type="project" value="InterPro"/>
</dbReference>
<dbReference type="PANTHER" id="PTHR43415">
    <property type="entry name" value="SPERMIDINE N(1)-ACETYLTRANSFERASE"/>
    <property type="match status" value="1"/>
</dbReference>
<reference evidence="2 3" key="1">
    <citation type="submission" date="2015-09" db="EMBL/GenBank/DDBJ databases">
        <title>Genome sequencing project for genomic taxonomy and phylogenomics of Bacillus-like bacteria.</title>
        <authorList>
            <person name="Liu B."/>
            <person name="Wang J."/>
            <person name="Zhu Y."/>
            <person name="Liu G."/>
            <person name="Chen Q."/>
            <person name="Chen Z."/>
            <person name="Lan J."/>
            <person name="Che J."/>
            <person name="Ge C."/>
            <person name="Shi H."/>
            <person name="Pan Z."/>
            <person name="Liu X."/>
        </authorList>
    </citation>
    <scope>NUCLEOTIDE SEQUENCE [LARGE SCALE GENOMIC DNA]</scope>
    <source>
        <strain evidence="2 3">FJAT-18043</strain>
    </source>
</reference>
<dbReference type="AlphaFoldDB" id="A0A0Q3VHQ8"/>
<dbReference type="PATRIC" id="fig|1637975.4.peg.3104"/>
<gene>
    <name evidence="2" type="ORF">AN957_16005</name>
</gene>
<keyword evidence="2" id="KW-0808">Transferase</keyword>
<name>A0A0Q3VHQ8_9BACI</name>
<protein>
    <submittedName>
        <fullName evidence="2">GCN5 family acetyltransferase</fullName>
    </submittedName>
</protein>
<dbReference type="InterPro" id="IPR016181">
    <property type="entry name" value="Acyl_CoA_acyltransferase"/>
</dbReference>
<dbReference type="PROSITE" id="PS51186">
    <property type="entry name" value="GNAT"/>
    <property type="match status" value="1"/>
</dbReference>
<dbReference type="RefSeq" id="WP_056685147.1">
    <property type="nucleotide sequence ID" value="NZ_CP085712.1"/>
</dbReference>
<evidence type="ECO:0000259" key="1">
    <source>
        <dbReference type="PROSITE" id="PS51186"/>
    </source>
</evidence>